<keyword evidence="1" id="KW-0802">TPR repeat</keyword>
<dbReference type="Pfam" id="PF13424">
    <property type="entry name" value="TPR_12"/>
    <property type="match status" value="3"/>
</dbReference>
<keyword evidence="2" id="KW-1133">Transmembrane helix</keyword>
<evidence type="ECO:0000256" key="1">
    <source>
        <dbReference type="PROSITE-ProRule" id="PRU00339"/>
    </source>
</evidence>
<dbReference type="PROSITE" id="PS50005">
    <property type="entry name" value="TPR"/>
    <property type="match status" value="3"/>
</dbReference>
<evidence type="ECO:0000313" key="5">
    <source>
        <dbReference type="Proteomes" id="UP001319200"/>
    </source>
</evidence>
<dbReference type="SUPFAM" id="SSF48452">
    <property type="entry name" value="TPR-like"/>
    <property type="match status" value="2"/>
</dbReference>
<gene>
    <name evidence="4" type="ORF">KK083_14095</name>
</gene>
<dbReference type="RefSeq" id="WP_254163891.1">
    <property type="nucleotide sequence ID" value="NZ_JAHESF010000012.1"/>
</dbReference>
<keyword evidence="3" id="KW-0732">Signal</keyword>
<accession>A0AAP2GPJ3</accession>
<feature type="transmembrane region" description="Helical" evidence="2">
    <location>
        <begin position="354"/>
        <end position="375"/>
    </location>
</feature>
<dbReference type="Gene3D" id="1.25.40.10">
    <property type="entry name" value="Tetratricopeptide repeat domain"/>
    <property type="match status" value="2"/>
</dbReference>
<sequence>MIRKSILNLLLWVLVSSPVLGQKTDSLLALLDTIQGDKKVKTLNELFRANLTSDPVKALSYTREALNLASEIDDKRGMAASYNNLGVAYRNQGALDKALEYYITSMKLYTDLNNKEGIATTKNNIANIYSIKKDYGQAMRYLEESYNLLNQLGDQYRIIGSMNNLGNLYSDIQLYEKAHKYYSEAYQLSEKAGAAFADPLTNIGNIFFRQGNYQKAVEHYTKALSIEEQNNNKLGILNIVTNLGITFTKARQPKPAQQYLEQATNLSTELQAFTTLPTIYKASAENFSNLGKWKEAYEMQLKYDEAREKIYGEESSRNIAQMEMVMDFQEKERELDMLKKEDEIKTLQLRNSRLFIILVILGILVVLALFNLFYLDKKRKLITP</sequence>
<feature type="signal peptide" evidence="3">
    <location>
        <begin position="1"/>
        <end position="21"/>
    </location>
</feature>
<dbReference type="SMART" id="SM00028">
    <property type="entry name" value="TPR"/>
    <property type="match status" value="5"/>
</dbReference>
<proteinExistence type="predicted"/>
<comment type="caution">
    <text evidence="4">The sequence shown here is derived from an EMBL/GenBank/DDBJ whole genome shotgun (WGS) entry which is preliminary data.</text>
</comment>
<protein>
    <submittedName>
        <fullName evidence="4">Tetratricopeptide repeat protein</fullName>
    </submittedName>
</protein>
<dbReference type="PANTHER" id="PTHR10098">
    <property type="entry name" value="RAPSYN-RELATED"/>
    <property type="match status" value="1"/>
</dbReference>
<dbReference type="AlphaFoldDB" id="A0AAP2GPJ3"/>
<feature type="repeat" description="TPR" evidence="1">
    <location>
        <begin position="79"/>
        <end position="112"/>
    </location>
</feature>
<dbReference type="EMBL" id="JAHESF010000012">
    <property type="protein sequence ID" value="MBT1698020.1"/>
    <property type="molecule type" value="Genomic_DNA"/>
</dbReference>
<feature type="chain" id="PRO_5043045751" evidence="3">
    <location>
        <begin position="22"/>
        <end position="384"/>
    </location>
</feature>
<evidence type="ECO:0000313" key="4">
    <source>
        <dbReference type="EMBL" id="MBT1698020.1"/>
    </source>
</evidence>
<name>A0AAP2GPJ3_9BACT</name>
<evidence type="ECO:0000256" key="2">
    <source>
        <dbReference type="SAM" id="Phobius"/>
    </source>
</evidence>
<dbReference type="PROSITE" id="PS50293">
    <property type="entry name" value="TPR_REGION"/>
    <property type="match status" value="1"/>
</dbReference>
<evidence type="ECO:0000256" key="3">
    <source>
        <dbReference type="SAM" id="SignalP"/>
    </source>
</evidence>
<keyword evidence="2" id="KW-0812">Transmembrane</keyword>
<feature type="repeat" description="TPR" evidence="1">
    <location>
        <begin position="159"/>
        <end position="192"/>
    </location>
</feature>
<dbReference type="Proteomes" id="UP001319200">
    <property type="component" value="Unassembled WGS sequence"/>
</dbReference>
<organism evidence="4 5">
    <name type="scientific">Chryseosolibacter histidini</name>
    <dbReference type="NCBI Taxonomy" id="2782349"/>
    <lineage>
        <taxon>Bacteria</taxon>
        <taxon>Pseudomonadati</taxon>
        <taxon>Bacteroidota</taxon>
        <taxon>Cytophagia</taxon>
        <taxon>Cytophagales</taxon>
        <taxon>Chryseotaleaceae</taxon>
        <taxon>Chryseosolibacter</taxon>
    </lineage>
</organism>
<feature type="repeat" description="TPR" evidence="1">
    <location>
        <begin position="197"/>
        <end position="230"/>
    </location>
</feature>
<keyword evidence="2" id="KW-0472">Membrane</keyword>
<reference evidence="4 5" key="1">
    <citation type="submission" date="2021-05" db="EMBL/GenBank/DDBJ databases">
        <title>A Polyphasic approach of four new species of the genus Ohtaekwangia: Ohtaekwangia histidinii sp. nov., Ohtaekwangia cretensis sp. nov., Ohtaekwangia indiensis sp. nov., Ohtaekwangia reichenbachii sp. nov. from diverse environment.</title>
        <authorList>
            <person name="Octaviana S."/>
        </authorList>
    </citation>
    <scope>NUCLEOTIDE SEQUENCE [LARGE SCALE GENOMIC DNA]</scope>
    <source>
        <strain evidence="4 5">PWU4</strain>
    </source>
</reference>
<dbReference type="InterPro" id="IPR019734">
    <property type="entry name" value="TPR_rpt"/>
</dbReference>
<dbReference type="InterPro" id="IPR011990">
    <property type="entry name" value="TPR-like_helical_dom_sf"/>
</dbReference>
<keyword evidence="5" id="KW-1185">Reference proteome</keyword>